<gene>
    <name evidence="2" type="ORF">K0M31_012516</name>
</gene>
<keyword evidence="3" id="KW-1185">Reference proteome</keyword>
<name>A0AA40FKL1_9HYME</name>
<evidence type="ECO:0000313" key="2">
    <source>
        <dbReference type="EMBL" id="KAK1120537.1"/>
    </source>
</evidence>
<comment type="caution">
    <text evidence="2">The sequence shown here is derived from an EMBL/GenBank/DDBJ whole genome shotgun (WGS) entry which is preliminary data.</text>
</comment>
<accession>A0AA40FKL1</accession>
<evidence type="ECO:0000313" key="3">
    <source>
        <dbReference type="Proteomes" id="UP001177670"/>
    </source>
</evidence>
<sequence length="119" mass="12932">MDRVELSPPPEHLHPNRTDKKGLERGLEASSCAIAQTVNGALTSGYLANKSSGFQMYLIGQNGGKSKLWRMLAEGTPEPLALCRELKDRPRNSSGGLLLAAASPLKYRCRNIFTAAYTV</sequence>
<dbReference type="Proteomes" id="UP001177670">
    <property type="component" value="Unassembled WGS sequence"/>
</dbReference>
<protein>
    <submittedName>
        <fullName evidence="2">Uncharacterized protein</fullName>
    </submittedName>
</protein>
<feature type="region of interest" description="Disordered" evidence="1">
    <location>
        <begin position="1"/>
        <end position="24"/>
    </location>
</feature>
<dbReference type="AlphaFoldDB" id="A0AA40FKL1"/>
<reference evidence="2" key="1">
    <citation type="submission" date="2021-10" db="EMBL/GenBank/DDBJ databases">
        <title>Melipona bicolor Genome sequencing and assembly.</title>
        <authorList>
            <person name="Araujo N.S."/>
            <person name="Arias M.C."/>
        </authorList>
    </citation>
    <scope>NUCLEOTIDE SEQUENCE</scope>
    <source>
        <strain evidence="2">USP_2M_L1-L4_2017</strain>
        <tissue evidence="2">Whole body</tissue>
    </source>
</reference>
<evidence type="ECO:0000256" key="1">
    <source>
        <dbReference type="SAM" id="MobiDB-lite"/>
    </source>
</evidence>
<dbReference type="EMBL" id="JAHYIQ010000031">
    <property type="protein sequence ID" value="KAK1120537.1"/>
    <property type="molecule type" value="Genomic_DNA"/>
</dbReference>
<organism evidence="2 3">
    <name type="scientific">Melipona bicolor</name>
    <dbReference type="NCBI Taxonomy" id="60889"/>
    <lineage>
        <taxon>Eukaryota</taxon>
        <taxon>Metazoa</taxon>
        <taxon>Ecdysozoa</taxon>
        <taxon>Arthropoda</taxon>
        <taxon>Hexapoda</taxon>
        <taxon>Insecta</taxon>
        <taxon>Pterygota</taxon>
        <taxon>Neoptera</taxon>
        <taxon>Endopterygota</taxon>
        <taxon>Hymenoptera</taxon>
        <taxon>Apocrita</taxon>
        <taxon>Aculeata</taxon>
        <taxon>Apoidea</taxon>
        <taxon>Anthophila</taxon>
        <taxon>Apidae</taxon>
        <taxon>Melipona</taxon>
    </lineage>
</organism>
<proteinExistence type="predicted"/>